<keyword evidence="3" id="KW-1185">Reference proteome</keyword>
<protein>
    <submittedName>
        <fullName evidence="2">Uncharacterized protein</fullName>
    </submittedName>
</protein>
<reference evidence="3" key="1">
    <citation type="submission" date="2015-10" db="EMBL/GenBank/DDBJ databases">
        <authorList>
            <person name="Regsiter A."/>
            <person name="william w."/>
        </authorList>
    </citation>
    <scope>NUCLEOTIDE SEQUENCE [LARGE SCALE GENOMIC DNA]</scope>
</reference>
<proteinExistence type="predicted"/>
<evidence type="ECO:0000313" key="2">
    <source>
        <dbReference type="EMBL" id="CUR34852.1"/>
    </source>
</evidence>
<dbReference type="Proteomes" id="UP000184315">
    <property type="component" value="Unassembled WGS sequence"/>
</dbReference>
<dbReference type="AlphaFoldDB" id="A0A1J1LSN1"/>
<organism evidence="2 3">
    <name type="scientific">Planktothrix tepida PCC 9214</name>
    <dbReference type="NCBI Taxonomy" id="671072"/>
    <lineage>
        <taxon>Bacteria</taxon>
        <taxon>Bacillati</taxon>
        <taxon>Cyanobacteriota</taxon>
        <taxon>Cyanophyceae</taxon>
        <taxon>Oscillatoriophycideae</taxon>
        <taxon>Oscillatoriales</taxon>
        <taxon>Microcoleaceae</taxon>
        <taxon>Planktothrix</taxon>
    </lineage>
</organism>
<sequence>MMLSQLRTRYPTGSLISELLTIYQGKYVVRAVVQVEGVILTTGLAAADTVELAEDQAKKRAIQALELDTTLPKISSPTEPLKPVVMEVKNQVVSPLPFPSEPVKIESPSPVSSAVVSEETLNVRMAESSSLTSDDWLSATYIQPKTEKQASSSEKETKSSPAKGSKGRSASLPPIPTSTTEAVSTYNDEPELSSPAPASRPLETTDFSSDIAKTDIELKRLGWTPEQGSSYLQKTYGKRSRRLLTDAELLDFLHYLESLSTPTTVEP</sequence>
<feature type="region of interest" description="Disordered" evidence="1">
    <location>
        <begin position="145"/>
        <end position="211"/>
    </location>
</feature>
<evidence type="ECO:0000256" key="1">
    <source>
        <dbReference type="SAM" id="MobiDB-lite"/>
    </source>
</evidence>
<feature type="compositionally biased region" description="Polar residues" evidence="1">
    <location>
        <begin position="177"/>
        <end position="187"/>
    </location>
</feature>
<dbReference type="RefSeq" id="WP_245824357.1">
    <property type="nucleotide sequence ID" value="NZ_LN889813.1"/>
</dbReference>
<dbReference type="EMBL" id="CZDF01000172">
    <property type="protein sequence ID" value="CUR34852.1"/>
    <property type="molecule type" value="Genomic_DNA"/>
</dbReference>
<gene>
    <name evidence="2" type="ORF">PL9214650291</name>
</gene>
<evidence type="ECO:0000313" key="3">
    <source>
        <dbReference type="Proteomes" id="UP000184315"/>
    </source>
</evidence>
<dbReference type="STRING" id="671072.PL9214650291"/>
<name>A0A1J1LSN1_9CYAN</name>
<feature type="compositionally biased region" description="Basic and acidic residues" evidence="1">
    <location>
        <begin position="145"/>
        <end position="158"/>
    </location>
</feature>
<accession>A0A1J1LSN1</accession>